<feature type="domain" description="Multidrug resistance protein MdtA-like barrel-sandwich hybrid" evidence="4">
    <location>
        <begin position="76"/>
        <end position="217"/>
    </location>
</feature>
<evidence type="ECO:0000259" key="4">
    <source>
        <dbReference type="Pfam" id="PF25917"/>
    </source>
</evidence>
<evidence type="ECO:0000259" key="6">
    <source>
        <dbReference type="Pfam" id="PF25967"/>
    </source>
</evidence>
<evidence type="ECO:0000313" key="8">
    <source>
        <dbReference type="Proteomes" id="UP000248395"/>
    </source>
</evidence>
<feature type="domain" description="Multidrug resistance protein MdtA-like alpha-helical hairpin" evidence="3">
    <location>
        <begin position="117"/>
        <end position="185"/>
    </location>
</feature>
<evidence type="ECO:0000313" key="7">
    <source>
        <dbReference type="EMBL" id="PXX50412.1"/>
    </source>
</evidence>
<comment type="subcellular location">
    <subcellularLocation>
        <location evidence="1">Cell envelope</location>
    </subcellularLocation>
</comment>
<dbReference type="InterPro" id="IPR058626">
    <property type="entry name" value="MdtA-like_b-barrel"/>
</dbReference>
<proteinExistence type="inferred from homology"/>
<dbReference type="Gene3D" id="2.40.420.20">
    <property type="match status" value="1"/>
</dbReference>
<gene>
    <name evidence="7" type="ORF">DFR38_10259</name>
</gene>
<evidence type="ECO:0000259" key="3">
    <source>
        <dbReference type="Pfam" id="PF25876"/>
    </source>
</evidence>
<dbReference type="InterPro" id="IPR058625">
    <property type="entry name" value="MdtA-like_BSH"/>
</dbReference>
<dbReference type="EMBL" id="QJKC01000002">
    <property type="protein sequence ID" value="PXX50412.1"/>
    <property type="molecule type" value="Genomic_DNA"/>
</dbReference>
<dbReference type="SUPFAM" id="SSF111369">
    <property type="entry name" value="HlyD-like secretion proteins"/>
    <property type="match status" value="1"/>
</dbReference>
<reference evidence="7 8" key="1">
    <citation type="submission" date="2018-05" db="EMBL/GenBank/DDBJ databases">
        <title>Genomic Encyclopedia of Type Strains, Phase IV (KMG-IV): sequencing the most valuable type-strain genomes for metagenomic binning, comparative biology and taxonomic classification.</title>
        <authorList>
            <person name="Goeker M."/>
        </authorList>
    </citation>
    <scope>NUCLEOTIDE SEQUENCE [LARGE SCALE GENOMIC DNA]</scope>
    <source>
        <strain evidence="7 8">DSM 25134</strain>
    </source>
</reference>
<feature type="domain" description="Multidrug resistance protein MdtA-like beta-barrel" evidence="5">
    <location>
        <begin position="250"/>
        <end position="309"/>
    </location>
</feature>
<evidence type="ECO:0000259" key="5">
    <source>
        <dbReference type="Pfam" id="PF25944"/>
    </source>
</evidence>
<dbReference type="GO" id="GO:0005886">
    <property type="term" value="C:plasma membrane"/>
    <property type="evidence" value="ECO:0007669"/>
    <property type="project" value="TreeGrafter"/>
</dbReference>
<comment type="similarity">
    <text evidence="2">Belongs to the membrane fusion protein (MFP) (TC 8.A.1) family.</text>
</comment>
<dbReference type="PANTHER" id="PTHR30158">
    <property type="entry name" value="ACRA/E-RELATED COMPONENT OF DRUG EFFLUX TRANSPORTER"/>
    <property type="match status" value="1"/>
</dbReference>
<name>A0A318JKZ5_9NEIS</name>
<dbReference type="InterPro" id="IPR058624">
    <property type="entry name" value="MdtA-like_HH"/>
</dbReference>
<evidence type="ECO:0000256" key="2">
    <source>
        <dbReference type="ARBA" id="ARBA00009477"/>
    </source>
</evidence>
<comment type="caution">
    <text evidence="7">The sequence shown here is derived from an EMBL/GenBank/DDBJ whole genome shotgun (WGS) entry which is preliminary data.</text>
</comment>
<dbReference type="Pfam" id="PF25876">
    <property type="entry name" value="HH_MFP_RND"/>
    <property type="match status" value="1"/>
</dbReference>
<dbReference type="InterPro" id="IPR058627">
    <property type="entry name" value="MdtA-like_C"/>
</dbReference>
<dbReference type="GO" id="GO:0030313">
    <property type="term" value="C:cell envelope"/>
    <property type="evidence" value="ECO:0007669"/>
    <property type="project" value="UniProtKB-SubCell"/>
</dbReference>
<dbReference type="Pfam" id="PF25944">
    <property type="entry name" value="Beta-barrel_RND"/>
    <property type="match status" value="1"/>
</dbReference>
<dbReference type="OrthoDB" id="9783047at2"/>
<dbReference type="Gene3D" id="2.40.30.170">
    <property type="match status" value="1"/>
</dbReference>
<dbReference type="FunFam" id="2.40.420.20:FF:000001">
    <property type="entry name" value="Efflux RND transporter periplasmic adaptor subunit"/>
    <property type="match status" value="1"/>
</dbReference>
<dbReference type="RefSeq" id="WP_059286852.1">
    <property type="nucleotide sequence ID" value="NZ_LNQU01000117.1"/>
</dbReference>
<accession>A0A318JKZ5</accession>
<dbReference type="AlphaFoldDB" id="A0A318JKZ5"/>
<dbReference type="GO" id="GO:0022857">
    <property type="term" value="F:transmembrane transporter activity"/>
    <property type="evidence" value="ECO:0007669"/>
    <property type="project" value="InterPro"/>
</dbReference>
<evidence type="ECO:0000256" key="1">
    <source>
        <dbReference type="ARBA" id="ARBA00004196"/>
    </source>
</evidence>
<dbReference type="PANTHER" id="PTHR30158:SF10">
    <property type="entry name" value="CATION EFFLUX PUMP"/>
    <property type="match status" value="1"/>
</dbReference>
<dbReference type="Proteomes" id="UP000248395">
    <property type="component" value="Unassembled WGS sequence"/>
</dbReference>
<dbReference type="Pfam" id="PF25967">
    <property type="entry name" value="RND-MFP_C"/>
    <property type="match status" value="1"/>
</dbReference>
<sequence length="400" mass="41974">MNPPLKGRRPLAVTAISFAVLAAIGAAGWLGLHSQAVRADAPAAASQAVPVSAALLVSQEVSSWQDFSGRLEAVERVELRSRVAGAIQSVHFREGALVKAGDLLVTIDPAPYQAEVDRAAAQVAAAQSQLVFARSEQERANRMLADHAIAQRDADERNNAARAADANLKAAQAALQTARLNLGYTAIRAPVSGRVGKLLVTTGNLVSAGPDSPVLTTLVSVNPVYASFDADEETVNKALAELPDAGAARARLGDIPLQVATSTAQTFPAKLQLVDNQVDGKSGTVKLRATVDNRDGVLIPGQFVRIRLGQAKRHPALLLNEQAIGTDQDKRYVMVIDKDSKARYRQVQLGASVDGLRIVTAGLHAGERVIVDGLQKVQPGAAVAPHMVPMQPPATAAANS</sequence>
<dbReference type="GO" id="GO:0046677">
    <property type="term" value="P:response to antibiotic"/>
    <property type="evidence" value="ECO:0007669"/>
    <property type="project" value="TreeGrafter"/>
</dbReference>
<organism evidence="7 8">
    <name type="scientific">Aquitalea magnusonii</name>
    <dbReference type="NCBI Taxonomy" id="332411"/>
    <lineage>
        <taxon>Bacteria</taxon>
        <taxon>Pseudomonadati</taxon>
        <taxon>Pseudomonadota</taxon>
        <taxon>Betaproteobacteria</taxon>
        <taxon>Neisseriales</taxon>
        <taxon>Chromobacteriaceae</taxon>
        <taxon>Aquitalea</taxon>
    </lineage>
</organism>
<dbReference type="InterPro" id="IPR006143">
    <property type="entry name" value="RND_pump_MFP"/>
</dbReference>
<dbReference type="Gene3D" id="2.40.50.100">
    <property type="match status" value="1"/>
</dbReference>
<protein>
    <submittedName>
        <fullName evidence="7">Multidrug efflux system membrane fusion protein</fullName>
    </submittedName>
</protein>
<feature type="domain" description="Multidrug resistance protein MdtA-like C-terminal permuted SH3" evidence="6">
    <location>
        <begin position="321"/>
        <end position="376"/>
    </location>
</feature>
<dbReference type="Gene3D" id="1.10.287.470">
    <property type="entry name" value="Helix hairpin bin"/>
    <property type="match status" value="1"/>
</dbReference>
<keyword evidence="8" id="KW-1185">Reference proteome</keyword>
<dbReference type="NCBIfam" id="TIGR01730">
    <property type="entry name" value="RND_mfp"/>
    <property type="match status" value="1"/>
</dbReference>
<dbReference type="Pfam" id="PF25917">
    <property type="entry name" value="BSH_RND"/>
    <property type="match status" value="1"/>
</dbReference>